<evidence type="ECO:0008006" key="4">
    <source>
        <dbReference type="Google" id="ProtNLM"/>
    </source>
</evidence>
<dbReference type="AlphaFoldDB" id="A0A542DHR0"/>
<reference evidence="2 3" key="1">
    <citation type="submission" date="2019-06" db="EMBL/GenBank/DDBJ databases">
        <title>Sequencing the genomes of 1000 actinobacteria strains.</title>
        <authorList>
            <person name="Klenk H.-P."/>
        </authorList>
    </citation>
    <scope>NUCLEOTIDE SEQUENCE [LARGE SCALE GENOMIC DNA]</scope>
    <source>
        <strain evidence="2 3">DSM 45679</strain>
    </source>
</reference>
<sequence>MRRGTRRIIGALAVGLALTLGACGSDEPERTEVVAKIKSMGGFADAPEATVGCIADWLMGHAAAEDLAAFVAGERDDQSLEWLTRDERSQQAVLDCLKGATEAR</sequence>
<evidence type="ECO:0000256" key="1">
    <source>
        <dbReference type="SAM" id="SignalP"/>
    </source>
</evidence>
<evidence type="ECO:0000313" key="3">
    <source>
        <dbReference type="Proteomes" id="UP000320876"/>
    </source>
</evidence>
<evidence type="ECO:0000313" key="2">
    <source>
        <dbReference type="EMBL" id="TQJ02621.1"/>
    </source>
</evidence>
<proteinExistence type="predicted"/>
<name>A0A542DHR0_AMYCI</name>
<organism evidence="2 3">
    <name type="scientific">Amycolatopsis cihanbeyliensis</name>
    <dbReference type="NCBI Taxonomy" id="1128664"/>
    <lineage>
        <taxon>Bacteria</taxon>
        <taxon>Bacillati</taxon>
        <taxon>Actinomycetota</taxon>
        <taxon>Actinomycetes</taxon>
        <taxon>Pseudonocardiales</taxon>
        <taxon>Pseudonocardiaceae</taxon>
        <taxon>Amycolatopsis</taxon>
    </lineage>
</organism>
<gene>
    <name evidence="2" type="ORF">FB471_2355</name>
</gene>
<dbReference type="Proteomes" id="UP000320876">
    <property type="component" value="Unassembled WGS sequence"/>
</dbReference>
<dbReference type="RefSeq" id="WP_141997753.1">
    <property type="nucleotide sequence ID" value="NZ_VFML01000001.1"/>
</dbReference>
<keyword evidence="3" id="KW-1185">Reference proteome</keyword>
<feature type="signal peptide" evidence="1">
    <location>
        <begin position="1"/>
        <end position="22"/>
    </location>
</feature>
<comment type="caution">
    <text evidence="2">The sequence shown here is derived from an EMBL/GenBank/DDBJ whole genome shotgun (WGS) entry which is preliminary data.</text>
</comment>
<dbReference type="EMBL" id="VFML01000001">
    <property type="protein sequence ID" value="TQJ02621.1"/>
    <property type="molecule type" value="Genomic_DNA"/>
</dbReference>
<feature type="chain" id="PRO_5039077730" description="Lipoprotein" evidence="1">
    <location>
        <begin position="23"/>
        <end position="104"/>
    </location>
</feature>
<dbReference type="PROSITE" id="PS51257">
    <property type="entry name" value="PROKAR_LIPOPROTEIN"/>
    <property type="match status" value="1"/>
</dbReference>
<protein>
    <recommendedName>
        <fullName evidence="4">Lipoprotein</fullName>
    </recommendedName>
</protein>
<accession>A0A542DHR0</accession>
<dbReference type="OrthoDB" id="3402160at2"/>
<keyword evidence="1" id="KW-0732">Signal</keyword>